<evidence type="ECO:0000313" key="3">
    <source>
        <dbReference type="Proteomes" id="UP000002428"/>
    </source>
</evidence>
<dbReference type="KEGG" id="cgr:9487971"/>
<proteinExistence type="predicted"/>
<dbReference type="GO" id="GO:0000750">
    <property type="term" value="P:pheromone-dependent signal transduction involved in conjugation with cellular fusion"/>
    <property type="evidence" value="ECO:0007669"/>
    <property type="project" value="InterPro"/>
</dbReference>
<dbReference type="HOGENOM" id="CLU_220658_0_0_1"/>
<dbReference type="GO" id="GO:0000772">
    <property type="term" value="F:mating pheromone activity"/>
    <property type="evidence" value="ECO:0007669"/>
    <property type="project" value="InterPro"/>
</dbReference>
<dbReference type="STRING" id="284593.B4UMY2"/>
<dbReference type="InParanoid" id="B4UMY2"/>
<organism evidence="2 3">
    <name type="scientific">Candida glabrata (strain ATCC 2001 / BCRC 20586 / JCM 3761 / NBRC 0622 / NRRL Y-65 / CBS 138)</name>
    <name type="common">Yeast</name>
    <name type="synonym">Nakaseomyces glabratus</name>
    <dbReference type="NCBI Taxonomy" id="284593"/>
    <lineage>
        <taxon>Eukaryota</taxon>
        <taxon>Fungi</taxon>
        <taxon>Dikarya</taxon>
        <taxon>Ascomycota</taxon>
        <taxon>Saccharomycotina</taxon>
        <taxon>Saccharomycetes</taxon>
        <taxon>Saccharomycetales</taxon>
        <taxon>Saccharomycetaceae</taxon>
        <taxon>Nakaseomyces</taxon>
    </lineage>
</organism>
<dbReference type="VEuPathDB" id="FungiDB:CAGL0C01919g"/>
<dbReference type="CGD" id="CAL0127558">
    <property type="gene designation" value="MFA2"/>
</dbReference>
<dbReference type="Proteomes" id="UP000002428">
    <property type="component" value="Chromosome C"/>
</dbReference>
<keyword evidence="3" id="KW-1185">Reference proteome</keyword>
<name>B4UMY2_CANGA</name>
<accession>B4UMY2</accession>
<gene>
    <name evidence="1" type="primary">MFA2</name>
    <name evidence="1 2" type="ordered locus">CAGL0C01919g</name>
</gene>
<dbReference type="AlphaFoldDB" id="B4UMY2"/>
<dbReference type="eggNOG" id="ENOG502SCDB">
    <property type="taxonomic scope" value="Eukaryota"/>
</dbReference>
<reference evidence="2 3" key="1">
    <citation type="journal article" date="2004" name="Nature">
        <title>Genome evolution in yeasts.</title>
        <authorList>
            <consortium name="Genolevures"/>
            <person name="Dujon B."/>
            <person name="Sherman D."/>
            <person name="Fischer G."/>
            <person name="Durrens P."/>
            <person name="Casaregola S."/>
            <person name="Lafontaine I."/>
            <person name="de Montigny J."/>
            <person name="Marck C."/>
            <person name="Neuveglise C."/>
            <person name="Talla E."/>
            <person name="Goffard N."/>
            <person name="Frangeul L."/>
            <person name="Aigle M."/>
            <person name="Anthouard V."/>
            <person name="Babour A."/>
            <person name="Barbe V."/>
            <person name="Barnay S."/>
            <person name="Blanchin S."/>
            <person name="Beckerich J.M."/>
            <person name="Beyne E."/>
            <person name="Bleykasten C."/>
            <person name="Boisrame A."/>
            <person name="Boyer J."/>
            <person name="Cattolico L."/>
            <person name="Confanioleri F."/>
            <person name="de Daruvar A."/>
            <person name="Despons L."/>
            <person name="Fabre E."/>
            <person name="Fairhead C."/>
            <person name="Ferry-Dumazet H."/>
            <person name="Groppi A."/>
            <person name="Hantraye F."/>
            <person name="Hennequin C."/>
            <person name="Jauniaux N."/>
            <person name="Joyet P."/>
            <person name="Kachouri R."/>
            <person name="Kerrest A."/>
            <person name="Koszul R."/>
            <person name="Lemaire M."/>
            <person name="Lesur I."/>
            <person name="Ma L."/>
            <person name="Muller H."/>
            <person name="Nicaud J.M."/>
            <person name="Nikolski M."/>
            <person name="Oztas S."/>
            <person name="Ozier-Kalogeropoulos O."/>
            <person name="Pellenz S."/>
            <person name="Potier S."/>
            <person name="Richard G.F."/>
            <person name="Straub M.L."/>
            <person name="Suleau A."/>
            <person name="Swennene D."/>
            <person name="Tekaia F."/>
            <person name="Wesolowski-Louvel M."/>
            <person name="Westhof E."/>
            <person name="Wirth B."/>
            <person name="Zeniou-Meyer M."/>
            <person name="Zivanovic I."/>
            <person name="Bolotin-Fukuhara M."/>
            <person name="Thierry A."/>
            <person name="Bouchier C."/>
            <person name="Caudron B."/>
            <person name="Scarpelli C."/>
            <person name="Gaillardin C."/>
            <person name="Weissenbach J."/>
            <person name="Wincker P."/>
            <person name="Souciet J.L."/>
        </authorList>
    </citation>
    <scope>NUCLEOTIDE SEQUENCE [LARGE SCALE GENOMIC DNA]</scope>
    <source>
        <strain evidence="3">ATCC 2001 / BCRC 20586 / JCM 3761 / NBRC 0622 / NRRL Y-65 / CBS 138</strain>
    </source>
</reference>
<dbReference type="Pfam" id="PF17317">
    <property type="entry name" value="MFA1_2"/>
    <property type="match status" value="1"/>
</dbReference>
<evidence type="ECO:0000313" key="2">
    <source>
        <dbReference type="EMBL" id="CAR58006.1"/>
    </source>
</evidence>
<dbReference type="EMBL" id="CR380949">
    <property type="protein sequence ID" value="CAR58006.1"/>
    <property type="molecule type" value="Genomic_DNA"/>
</dbReference>
<dbReference type="InterPro" id="IPR035296">
    <property type="entry name" value="Mfa1/2"/>
</dbReference>
<dbReference type="GeneID" id="9487971"/>
<protein>
    <submittedName>
        <fullName evidence="2">Uncharacterized protein</fullName>
    </submittedName>
</protein>
<dbReference type="FunCoup" id="B4UMY2">
    <property type="interactions" value="144"/>
</dbReference>
<evidence type="ECO:0000313" key="1">
    <source>
        <dbReference type="CGD" id="CAL0127558"/>
    </source>
</evidence>
<dbReference type="RefSeq" id="XP_002999523.1">
    <property type="nucleotide sequence ID" value="XM_002999477.1"/>
</dbReference>
<sequence length="34" mass="3974">MQPTIEATQKDNTQEKRDNYIVKGFFWSPDCVIA</sequence>